<dbReference type="PANTHER" id="PTHR11487">
    <property type="entry name" value="THIOESTERASE"/>
    <property type="match status" value="1"/>
</dbReference>
<evidence type="ECO:0000256" key="1">
    <source>
        <dbReference type="ARBA" id="ARBA00007169"/>
    </source>
</evidence>
<feature type="domain" description="Thioesterase" evidence="2">
    <location>
        <begin position="18"/>
        <end position="126"/>
    </location>
</feature>
<dbReference type="SUPFAM" id="SSF53474">
    <property type="entry name" value="alpha/beta-Hydrolases"/>
    <property type="match status" value="1"/>
</dbReference>
<dbReference type="PANTHER" id="PTHR11487:SF0">
    <property type="entry name" value="S-ACYL FATTY ACID SYNTHASE THIOESTERASE, MEDIUM CHAIN"/>
    <property type="match status" value="1"/>
</dbReference>
<dbReference type="EMBL" id="UHIA01000004">
    <property type="protein sequence ID" value="SUO96426.1"/>
    <property type="molecule type" value="Genomic_DNA"/>
</dbReference>
<sequence>MVVLLIKECNIFNIIPPPSDEQILFHLKRYGNFPNEILYNSDALAFFLHIIRHDFEISNQLIKESIEKTNIPLAVFYGKHDPDIVDVDMMYEWEQYTEQWLGCTSFNGGHFYFINHEEREKLLKKLTFMVLNYKKINNLTNNIDNHYHL</sequence>
<dbReference type="InterPro" id="IPR001031">
    <property type="entry name" value="Thioesterase"/>
</dbReference>
<dbReference type="AlphaFoldDB" id="A0A380MWJ9"/>
<name>A0A380MWJ9_9GAMM</name>
<evidence type="ECO:0000313" key="4">
    <source>
        <dbReference type="Proteomes" id="UP000254575"/>
    </source>
</evidence>
<keyword evidence="4" id="KW-1185">Reference proteome</keyword>
<dbReference type="Proteomes" id="UP000254575">
    <property type="component" value="Unassembled WGS sequence"/>
</dbReference>
<evidence type="ECO:0000259" key="2">
    <source>
        <dbReference type="Pfam" id="PF00975"/>
    </source>
</evidence>
<gene>
    <name evidence="3" type="ORF">NCTC10717_00998</name>
</gene>
<proteinExistence type="inferred from homology"/>
<protein>
    <recommendedName>
        <fullName evidence="2">Thioesterase domain-containing protein</fullName>
    </recommendedName>
</protein>
<dbReference type="Pfam" id="PF00975">
    <property type="entry name" value="Thioesterase"/>
    <property type="match status" value="1"/>
</dbReference>
<reference evidence="3 4" key="1">
    <citation type="submission" date="2018-06" db="EMBL/GenBank/DDBJ databases">
        <authorList>
            <consortium name="Pathogen Informatics"/>
            <person name="Doyle S."/>
        </authorList>
    </citation>
    <scope>NUCLEOTIDE SEQUENCE [LARGE SCALE GENOMIC DNA]</scope>
    <source>
        <strain evidence="3 4">NCTC10717</strain>
    </source>
</reference>
<organism evidence="3 4">
    <name type="scientific">Suttonella indologenes</name>
    <dbReference type="NCBI Taxonomy" id="13276"/>
    <lineage>
        <taxon>Bacteria</taxon>
        <taxon>Pseudomonadati</taxon>
        <taxon>Pseudomonadota</taxon>
        <taxon>Gammaproteobacteria</taxon>
        <taxon>Cardiobacteriales</taxon>
        <taxon>Cardiobacteriaceae</taxon>
        <taxon>Suttonella</taxon>
    </lineage>
</organism>
<evidence type="ECO:0000313" key="3">
    <source>
        <dbReference type="EMBL" id="SUO96426.1"/>
    </source>
</evidence>
<dbReference type="Gene3D" id="3.40.50.1820">
    <property type="entry name" value="alpha/beta hydrolase"/>
    <property type="match status" value="1"/>
</dbReference>
<comment type="similarity">
    <text evidence="1">Belongs to the thioesterase family.</text>
</comment>
<dbReference type="InterPro" id="IPR029058">
    <property type="entry name" value="AB_hydrolase_fold"/>
</dbReference>
<dbReference type="GO" id="GO:0008610">
    <property type="term" value="P:lipid biosynthetic process"/>
    <property type="evidence" value="ECO:0007669"/>
    <property type="project" value="TreeGrafter"/>
</dbReference>
<accession>A0A380MWJ9</accession>
<dbReference type="InterPro" id="IPR012223">
    <property type="entry name" value="TEII"/>
</dbReference>